<dbReference type="EMBL" id="LVLJ01002901">
    <property type="protein sequence ID" value="OAE23266.1"/>
    <property type="molecule type" value="Genomic_DNA"/>
</dbReference>
<sequence length="187" mass="20124">MTCAAAKIFAIDCAAPMADDIAMHLLKFGGRLSMVCTSTSEPLKSSTSHSSLLYADWYSPELEDWDLMSAQLPCFCPMVITTGPNPEPTKTKVLISVLRGGSGVDPEWYHNVKASSFSSPDPDYSSDVSVRRGMSVQLSEEFELQLASFNDVVAGPDGLSTSAILFCVYGMPLPSWTQGGDHALDSN</sequence>
<evidence type="ECO:0000313" key="2">
    <source>
        <dbReference type="Proteomes" id="UP000077202"/>
    </source>
</evidence>
<name>A0A176VTS8_MARPO</name>
<comment type="caution">
    <text evidence="1">The sequence shown here is derived from an EMBL/GenBank/DDBJ whole genome shotgun (WGS) entry which is preliminary data.</text>
</comment>
<dbReference type="Proteomes" id="UP000077202">
    <property type="component" value="Unassembled WGS sequence"/>
</dbReference>
<accession>A0A176VTS8</accession>
<dbReference type="AlphaFoldDB" id="A0A176VTS8"/>
<keyword evidence="2" id="KW-1185">Reference proteome</keyword>
<evidence type="ECO:0000313" key="1">
    <source>
        <dbReference type="EMBL" id="OAE23266.1"/>
    </source>
</evidence>
<organism evidence="1 2">
    <name type="scientific">Marchantia polymorpha subsp. ruderalis</name>
    <dbReference type="NCBI Taxonomy" id="1480154"/>
    <lineage>
        <taxon>Eukaryota</taxon>
        <taxon>Viridiplantae</taxon>
        <taxon>Streptophyta</taxon>
        <taxon>Embryophyta</taxon>
        <taxon>Marchantiophyta</taxon>
        <taxon>Marchantiopsida</taxon>
        <taxon>Marchantiidae</taxon>
        <taxon>Marchantiales</taxon>
        <taxon>Marchantiaceae</taxon>
        <taxon>Marchantia</taxon>
    </lineage>
</organism>
<gene>
    <name evidence="1" type="ORF">AXG93_620s1330</name>
</gene>
<reference evidence="1" key="1">
    <citation type="submission" date="2016-03" db="EMBL/GenBank/DDBJ databases">
        <title>Mechanisms controlling the formation of the plant cell surface in tip-growing cells are functionally conserved among land plants.</title>
        <authorList>
            <person name="Honkanen S."/>
            <person name="Jones V.A."/>
            <person name="Morieri G."/>
            <person name="Champion C."/>
            <person name="Hetherington A.J."/>
            <person name="Kelly S."/>
            <person name="Saint-Marcoux D."/>
            <person name="Proust H."/>
            <person name="Prescott H."/>
            <person name="Dolan L."/>
        </authorList>
    </citation>
    <scope>NUCLEOTIDE SEQUENCE [LARGE SCALE GENOMIC DNA]</scope>
    <source>
        <tissue evidence="1">Whole gametophyte</tissue>
    </source>
</reference>
<proteinExistence type="predicted"/>
<protein>
    <submittedName>
        <fullName evidence="1">Uncharacterized protein</fullName>
    </submittedName>
</protein>